<gene>
    <name evidence="6" type="ORF">TEA_005369</name>
</gene>
<dbReference type="GO" id="GO:0016757">
    <property type="term" value="F:glycosyltransferase activity"/>
    <property type="evidence" value="ECO:0007669"/>
    <property type="project" value="UniProtKB-KW"/>
</dbReference>
<feature type="transmembrane region" description="Helical" evidence="5">
    <location>
        <begin position="47"/>
        <end position="66"/>
    </location>
</feature>
<evidence type="ECO:0000313" key="7">
    <source>
        <dbReference type="Proteomes" id="UP000306102"/>
    </source>
</evidence>
<dbReference type="SUPFAM" id="SSF53448">
    <property type="entry name" value="Nucleotide-diphospho-sugar transferases"/>
    <property type="match status" value="1"/>
</dbReference>
<keyword evidence="2" id="KW-0328">Glycosyltransferase</keyword>
<dbReference type="PANTHER" id="PTHR13778">
    <property type="entry name" value="GLYCOSYLTRANSFERASE 8 DOMAIN-CONTAINING PROTEIN"/>
    <property type="match status" value="1"/>
</dbReference>
<evidence type="ECO:0000256" key="2">
    <source>
        <dbReference type="ARBA" id="ARBA00022676"/>
    </source>
</evidence>
<protein>
    <recommendedName>
        <fullName evidence="8">Hexosyltransferase</fullName>
    </recommendedName>
</protein>
<accession>A0A4S4DLG9</accession>
<reference evidence="6 7" key="1">
    <citation type="journal article" date="2018" name="Proc. Natl. Acad. Sci. U.S.A.">
        <title>Draft genome sequence of Camellia sinensis var. sinensis provides insights into the evolution of the tea genome and tea quality.</title>
        <authorList>
            <person name="Wei C."/>
            <person name="Yang H."/>
            <person name="Wang S."/>
            <person name="Zhao J."/>
            <person name="Liu C."/>
            <person name="Gao L."/>
            <person name="Xia E."/>
            <person name="Lu Y."/>
            <person name="Tai Y."/>
            <person name="She G."/>
            <person name="Sun J."/>
            <person name="Cao H."/>
            <person name="Tong W."/>
            <person name="Gao Q."/>
            <person name="Li Y."/>
            <person name="Deng W."/>
            <person name="Jiang X."/>
            <person name="Wang W."/>
            <person name="Chen Q."/>
            <person name="Zhang S."/>
            <person name="Li H."/>
            <person name="Wu J."/>
            <person name="Wang P."/>
            <person name="Li P."/>
            <person name="Shi C."/>
            <person name="Zheng F."/>
            <person name="Jian J."/>
            <person name="Huang B."/>
            <person name="Shan D."/>
            <person name="Shi M."/>
            <person name="Fang C."/>
            <person name="Yue Y."/>
            <person name="Li F."/>
            <person name="Li D."/>
            <person name="Wei S."/>
            <person name="Han B."/>
            <person name="Jiang C."/>
            <person name="Yin Y."/>
            <person name="Xia T."/>
            <person name="Zhang Z."/>
            <person name="Bennetzen J.L."/>
            <person name="Zhao S."/>
            <person name="Wan X."/>
        </authorList>
    </citation>
    <scope>NUCLEOTIDE SEQUENCE [LARGE SCALE GENOMIC DNA]</scope>
    <source>
        <strain evidence="7">cv. Shuchazao</strain>
        <tissue evidence="6">Leaf</tissue>
    </source>
</reference>
<dbReference type="AlphaFoldDB" id="A0A4S4DLG9"/>
<comment type="pathway">
    <text evidence="1">Glycan metabolism; pectin biosynthesis.</text>
</comment>
<dbReference type="PANTHER" id="PTHR13778:SF47">
    <property type="entry name" value="LIPOPOLYSACCHARIDE 1,3-GALACTOSYLTRANSFERASE"/>
    <property type="match status" value="1"/>
</dbReference>
<dbReference type="EMBL" id="SDRB02010871">
    <property type="protein sequence ID" value="THG03783.1"/>
    <property type="molecule type" value="Genomic_DNA"/>
</dbReference>
<dbReference type="Proteomes" id="UP000306102">
    <property type="component" value="Unassembled WGS sequence"/>
</dbReference>
<proteinExistence type="predicted"/>
<keyword evidence="5" id="KW-1133">Transmembrane helix</keyword>
<dbReference type="Gene3D" id="3.90.550.10">
    <property type="entry name" value="Spore Coat Polysaccharide Biosynthesis Protein SpsA, Chain A"/>
    <property type="match status" value="1"/>
</dbReference>
<evidence type="ECO:0000313" key="6">
    <source>
        <dbReference type="EMBL" id="THG03783.1"/>
    </source>
</evidence>
<evidence type="ECO:0008006" key="8">
    <source>
        <dbReference type="Google" id="ProtNLM"/>
    </source>
</evidence>
<dbReference type="InterPro" id="IPR050748">
    <property type="entry name" value="Glycosyltrans_8_dom-fam"/>
</dbReference>
<organism evidence="6 7">
    <name type="scientific">Camellia sinensis var. sinensis</name>
    <name type="common">China tea</name>
    <dbReference type="NCBI Taxonomy" id="542762"/>
    <lineage>
        <taxon>Eukaryota</taxon>
        <taxon>Viridiplantae</taxon>
        <taxon>Streptophyta</taxon>
        <taxon>Embryophyta</taxon>
        <taxon>Tracheophyta</taxon>
        <taxon>Spermatophyta</taxon>
        <taxon>Magnoliopsida</taxon>
        <taxon>eudicotyledons</taxon>
        <taxon>Gunneridae</taxon>
        <taxon>Pentapetalae</taxon>
        <taxon>asterids</taxon>
        <taxon>Ericales</taxon>
        <taxon>Theaceae</taxon>
        <taxon>Camellia</taxon>
    </lineage>
</organism>
<keyword evidence="5" id="KW-0472">Membrane</keyword>
<feature type="compositionally biased region" description="Low complexity" evidence="4">
    <location>
        <begin position="90"/>
        <end position="106"/>
    </location>
</feature>
<sequence length="389" mass="43747">MSSSTSSFPLSRPAARRRNDSTTTTTTPSSGDLLRPAVDPAPNPRPIFQWVGFGFIIFLCFLQFLLPATHFRHPSDPLREWLPFPSNLSPSSSSSTNSKASSDENSGYVRAHGGEDGMVHIVSWMDCLDLQVLAVLINSTLSSSRYPELFSFHFFVPEGHDDKVSYYKLKVLFPHSNLEIIWQEKVKGQIMAAYSAGEYPRPSFHEMAPFVIPTVHPTLSKFIYVSTNVIFKGGVEELLGVDLKKFAIAVAEDCSKRLSAYVNFDVLDAIQRSASNPWVSGTPYSEEACMPDLSLVFIDGSRLEKNLLEAILWWSKVLNKSERDSPNPAVALALYNRHLKPDINYKRWIHRYDGGRNIYSESCGGAIRPDVRNLWKQYLPPMSDQILGY</sequence>
<evidence type="ECO:0000256" key="1">
    <source>
        <dbReference type="ARBA" id="ARBA00004877"/>
    </source>
</evidence>
<feature type="region of interest" description="Disordered" evidence="4">
    <location>
        <begin position="1"/>
        <end position="38"/>
    </location>
</feature>
<dbReference type="InterPro" id="IPR029044">
    <property type="entry name" value="Nucleotide-diphossugar_trans"/>
</dbReference>
<dbReference type="GO" id="GO:0005794">
    <property type="term" value="C:Golgi apparatus"/>
    <property type="evidence" value="ECO:0007669"/>
    <property type="project" value="TreeGrafter"/>
</dbReference>
<feature type="region of interest" description="Disordered" evidence="4">
    <location>
        <begin position="90"/>
        <end position="109"/>
    </location>
</feature>
<evidence type="ECO:0000256" key="5">
    <source>
        <dbReference type="SAM" id="Phobius"/>
    </source>
</evidence>
<keyword evidence="5" id="KW-0812">Transmembrane</keyword>
<evidence type="ECO:0000256" key="4">
    <source>
        <dbReference type="SAM" id="MobiDB-lite"/>
    </source>
</evidence>
<keyword evidence="3" id="KW-0808">Transferase</keyword>
<name>A0A4S4DLG9_CAMSN</name>
<keyword evidence="7" id="KW-1185">Reference proteome</keyword>
<evidence type="ECO:0000256" key="3">
    <source>
        <dbReference type="ARBA" id="ARBA00022679"/>
    </source>
</evidence>
<comment type="caution">
    <text evidence="6">The sequence shown here is derived from an EMBL/GenBank/DDBJ whole genome shotgun (WGS) entry which is preliminary data.</text>
</comment>